<dbReference type="InterPro" id="IPR011146">
    <property type="entry name" value="HIT-like"/>
</dbReference>
<dbReference type="GO" id="GO:0046872">
    <property type="term" value="F:metal ion binding"/>
    <property type="evidence" value="ECO:0007669"/>
    <property type="project" value="UniProtKB-KW"/>
</dbReference>
<evidence type="ECO:0000256" key="8">
    <source>
        <dbReference type="ARBA" id="ARBA00022801"/>
    </source>
</evidence>
<dbReference type="AlphaFoldDB" id="A0A5M9JLY7"/>
<keyword evidence="7" id="KW-0227">DNA damage</keyword>
<keyword evidence="10" id="KW-0238">DNA-binding</keyword>
<evidence type="ECO:0000256" key="2">
    <source>
        <dbReference type="ARBA" id="ARBA00004496"/>
    </source>
</evidence>
<evidence type="ECO:0000256" key="11">
    <source>
        <dbReference type="ARBA" id="ARBA00023204"/>
    </source>
</evidence>
<sequence>MSSKTHEDSITKSDIQVTETDRITLPSSISTQKPAIPNAFATLMSNSISKRPNSSSSTNPPPPKKLANSNSFFLGRAGLGAYLSNPSSHPASRVIYHTPSFVAIHDLYPKSSVHALLIPRDEKWNSIHPIVALSTPEFLEMVRPDVERLKGIVASELRRRYGPVSQQDLQRQKILDGEVDLDDDAEMPEGRDWEKDVMVGIHMHPSMEHLHIHVLSVDRYSPYLKKRKHYNSFATPFFVNLSEFPLSDERKEALNKRGHGKAWLEDDMKCWSCGMRFGNKFAKLKEHLEVEFNEWKTK</sequence>
<evidence type="ECO:0000256" key="13">
    <source>
        <dbReference type="ARBA" id="ARBA00024601"/>
    </source>
</evidence>
<dbReference type="EMBL" id="VICG01000009">
    <property type="protein sequence ID" value="KAA8569009.1"/>
    <property type="molecule type" value="Genomic_DNA"/>
</dbReference>
<dbReference type="GO" id="GO:0030983">
    <property type="term" value="F:mismatched DNA binding"/>
    <property type="evidence" value="ECO:0007669"/>
    <property type="project" value="TreeGrafter"/>
</dbReference>
<gene>
    <name evidence="22" type="ORF">EYC84_007977</name>
</gene>
<comment type="subcellular location">
    <subcellularLocation>
        <location evidence="2">Cytoplasm</location>
    </subcellularLocation>
    <subcellularLocation>
        <location evidence="1">Nucleus</location>
    </subcellularLocation>
</comment>
<dbReference type="InterPro" id="IPR036265">
    <property type="entry name" value="HIT-like_sf"/>
</dbReference>
<evidence type="ECO:0000256" key="14">
    <source>
        <dbReference type="ARBA" id="ARBA00044639"/>
    </source>
</evidence>
<comment type="catalytic activity">
    <reaction evidence="14">
        <text>a 5'-end adenosine-5'-diphospho-5'-2'-deoxyribonucleoside-DNA + H2O = a 5'-end 5'-phospho-2'-deoxyribonucleoside-DNA + AMP + 2 H(+)</text>
        <dbReference type="Rhea" id="RHEA:52128"/>
        <dbReference type="Rhea" id="RHEA-COMP:13180"/>
        <dbReference type="Rhea" id="RHEA-COMP:13181"/>
        <dbReference type="ChEBI" id="CHEBI:15377"/>
        <dbReference type="ChEBI" id="CHEBI:15378"/>
        <dbReference type="ChEBI" id="CHEBI:136412"/>
        <dbReference type="ChEBI" id="CHEBI:136413"/>
        <dbReference type="ChEBI" id="CHEBI:456215"/>
        <dbReference type="EC" id="3.6.1.71"/>
    </reaction>
</comment>
<comment type="catalytic activity">
    <reaction evidence="15">
        <text>a 5'-end adenosine-5'-diphospho-5'-ribonucleoside-2'-deoxyribonucleotide-DNA + H2O = a 5'-end 5'-phospho-ribonucleoside-2'-deoxyribonucleotide-DNA + AMP + 2 H(+)</text>
        <dbReference type="Rhea" id="RHEA:52132"/>
        <dbReference type="Rhea" id="RHEA-COMP:13182"/>
        <dbReference type="Rhea" id="RHEA-COMP:13183"/>
        <dbReference type="ChEBI" id="CHEBI:15377"/>
        <dbReference type="ChEBI" id="CHEBI:15378"/>
        <dbReference type="ChEBI" id="CHEBI:136414"/>
        <dbReference type="ChEBI" id="CHEBI:136415"/>
        <dbReference type="ChEBI" id="CHEBI:456215"/>
        <dbReference type="EC" id="3.6.1.71"/>
    </reaction>
</comment>
<dbReference type="GO" id="GO:0003697">
    <property type="term" value="F:single-stranded DNA binding"/>
    <property type="evidence" value="ECO:0007669"/>
    <property type="project" value="TreeGrafter"/>
</dbReference>
<evidence type="ECO:0000256" key="7">
    <source>
        <dbReference type="ARBA" id="ARBA00022763"/>
    </source>
</evidence>
<keyword evidence="6" id="KW-0479">Metal-binding</keyword>
<reference evidence="22 23" key="1">
    <citation type="submission" date="2019-06" db="EMBL/GenBank/DDBJ databases">
        <title>Genome Sequence of the Brown Rot Fungal Pathogen Monilinia fructicola.</title>
        <authorList>
            <person name="De Miccolis Angelini R.M."/>
            <person name="Landi L."/>
            <person name="Abate D."/>
            <person name="Pollastro S."/>
            <person name="Romanazzi G."/>
            <person name="Faretra F."/>
        </authorList>
    </citation>
    <scope>NUCLEOTIDE SEQUENCE [LARGE SCALE GENOMIC DNA]</scope>
    <source>
        <strain evidence="22 23">Mfrc123</strain>
    </source>
</reference>
<keyword evidence="5" id="KW-0963">Cytoplasm</keyword>
<dbReference type="EC" id="3.6.1.72" evidence="3"/>
<evidence type="ECO:0000256" key="19">
    <source>
        <dbReference type="SAM" id="MobiDB-lite"/>
    </source>
</evidence>
<accession>A0A5M9JLY7</accession>
<dbReference type="GO" id="GO:0005634">
    <property type="term" value="C:nucleus"/>
    <property type="evidence" value="ECO:0007669"/>
    <property type="project" value="UniProtKB-SubCell"/>
</dbReference>
<dbReference type="GO" id="GO:1990165">
    <property type="term" value="F:single-strand break-containing DNA binding"/>
    <property type="evidence" value="ECO:0007669"/>
    <property type="project" value="TreeGrafter"/>
</dbReference>
<keyword evidence="11" id="KW-0234">DNA repair</keyword>
<dbReference type="OrthoDB" id="3512845at2759"/>
<feature type="domain" description="HIT" evidence="20">
    <location>
        <begin position="92"/>
        <end position="217"/>
    </location>
</feature>
<evidence type="ECO:0000256" key="16">
    <source>
        <dbReference type="ARBA" id="ARBA00059438"/>
    </source>
</evidence>
<evidence type="ECO:0000256" key="10">
    <source>
        <dbReference type="ARBA" id="ARBA00023125"/>
    </source>
</evidence>
<evidence type="ECO:0000256" key="12">
    <source>
        <dbReference type="ARBA" id="ARBA00023242"/>
    </source>
</evidence>
<keyword evidence="23" id="KW-1185">Reference proteome</keyword>
<dbReference type="VEuPathDB" id="FungiDB:MFRU_017g01650"/>
<dbReference type="Gene3D" id="3.30.428.10">
    <property type="entry name" value="HIT-like"/>
    <property type="match status" value="1"/>
</dbReference>
<dbReference type="EC" id="3.6.1.71" evidence="4"/>
<evidence type="ECO:0000256" key="15">
    <source>
        <dbReference type="ARBA" id="ARBA00044713"/>
    </source>
</evidence>
<comment type="catalytic activity">
    <reaction evidence="13">
        <text>a 3'-end 2'-deoxyribonucleotide-3'-diphospho-5'-guanosine-DNA + H2O = a 3'-end 2'-deoxyribonucleotide 3'-phosphate-DNA + GMP + 2 H(+)</text>
        <dbReference type="Rhea" id="RHEA:52140"/>
        <dbReference type="Rhea" id="RHEA-COMP:13186"/>
        <dbReference type="Rhea" id="RHEA-COMP:13187"/>
        <dbReference type="ChEBI" id="CHEBI:15377"/>
        <dbReference type="ChEBI" id="CHEBI:15378"/>
        <dbReference type="ChEBI" id="CHEBI:58115"/>
        <dbReference type="ChEBI" id="CHEBI:136419"/>
        <dbReference type="ChEBI" id="CHEBI:136420"/>
        <dbReference type="EC" id="3.6.1.72"/>
    </reaction>
</comment>
<evidence type="ECO:0000256" key="17">
    <source>
        <dbReference type="ARBA" id="ARBA00068941"/>
    </source>
</evidence>
<dbReference type="Pfam" id="PF16278">
    <property type="entry name" value="zf-C2HE"/>
    <property type="match status" value="1"/>
</dbReference>
<keyword evidence="8" id="KW-0378">Hydrolase</keyword>
<evidence type="ECO:0000256" key="1">
    <source>
        <dbReference type="ARBA" id="ARBA00004123"/>
    </source>
</evidence>
<keyword evidence="12" id="KW-0539">Nucleus</keyword>
<evidence type="ECO:0000259" key="21">
    <source>
        <dbReference type="Pfam" id="PF16278"/>
    </source>
</evidence>
<dbReference type="PANTHER" id="PTHR12486">
    <property type="entry name" value="APRATAXIN-RELATED"/>
    <property type="match status" value="1"/>
</dbReference>
<dbReference type="GO" id="GO:0000012">
    <property type="term" value="P:single strand break repair"/>
    <property type="evidence" value="ECO:0007669"/>
    <property type="project" value="TreeGrafter"/>
</dbReference>
<organism evidence="22 23">
    <name type="scientific">Monilinia fructicola</name>
    <name type="common">Brown rot fungus</name>
    <name type="synonym">Ciboria fructicola</name>
    <dbReference type="NCBI Taxonomy" id="38448"/>
    <lineage>
        <taxon>Eukaryota</taxon>
        <taxon>Fungi</taxon>
        <taxon>Dikarya</taxon>
        <taxon>Ascomycota</taxon>
        <taxon>Pezizomycotina</taxon>
        <taxon>Leotiomycetes</taxon>
        <taxon>Helotiales</taxon>
        <taxon>Sclerotiniaceae</taxon>
        <taxon>Monilinia</taxon>
    </lineage>
</organism>
<evidence type="ECO:0000313" key="22">
    <source>
        <dbReference type="EMBL" id="KAA8569009.1"/>
    </source>
</evidence>
<evidence type="ECO:0000256" key="18">
    <source>
        <dbReference type="ARBA" id="ARBA00076243"/>
    </source>
</evidence>
<comment type="caution">
    <text evidence="22">The sequence shown here is derived from an EMBL/GenBank/DDBJ whole genome shotgun (WGS) entry which is preliminary data.</text>
</comment>
<name>A0A5M9JLY7_MONFR</name>
<evidence type="ECO:0000259" key="20">
    <source>
        <dbReference type="Pfam" id="PF01230"/>
    </source>
</evidence>
<dbReference type="FunFam" id="3.30.428.10:FF:000017">
    <property type="entry name" value="Aprataxin-like protein"/>
    <property type="match status" value="1"/>
</dbReference>
<evidence type="ECO:0000256" key="6">
    <source>
        <dbReference type="ARBA" id="ARBA00022723"/>
    </source>
</evidence>
<feature type="compositionally biased region" description="Low complexity" evidence="19">
    <location>
        <begin position="47"/>
        <end position="58"/>
    </location>
</feature>
<evidence type="ECO:0000256" key="5">
    <source>
        <dbReference type="ARBA" id="ARBA00022490"/>
    </source>
</evidence>
<dbReference type="InterPro" id="IPR032566">
    <property type="entry name" value="Znf-C2HE"/>
</dbReference>
<proteinExistence type="predicted"/>
<dbReference type="Pfam" id="PF01230">
    <property type="entry name" value="HIT"/>
    <property type="match status" value="1"/>
</dbReference>
<dbReference type="Proteomes" id="UP000322873">
    <property type="component" value="Unassembled WGS sequence"/>
</dbReference>
<dbReference type="SUPFAM" id="SSF54197">
    <property type="entry name" value="HIT-like"/>
    <property type="match status" value="1"/>
</dbReference>
<dbReference type="GO" id="GO:0033699">
    <property type="term" value="F:DNA 5'-adenosine monophosphate hydrolase activity"/>
    <property type="evidence" value="ECO:0007669"/>
    <property type="project" value="UniProtKB-EC"/>
</dbReference>
<evidence type="ECO:0000256" key="3">
    <source>
        <dbReference type="ARBA" id="ARBA00012495"/>
    </source>
</evidence>
<evidence type="ECO:0000313" key="23">
    <source>
        <dbReference type="Proteomes" id="UP000322873"/>
    </source>
</evidence>
<dbReference type="GO" id="GO:0120108">
    <property type="term" value="F:DNA-3'-diphospho-5'-guanosine diphosphatase activity"/>
    <property type="evidence" value="ECO:0007669"/>
    <property type="project" value="UniProtKB-EC"/>
</dbReference>
<feature type="region of interest" description="Disordered" evidence="19">
    <location>
        <begin position="1"/>
        <end position="31"/>
    </location>
</feature>
<dbReference type="GO" id="GO:0005737">
    <property type="term" value="C:cytoplasm"/>
    <property type="evidence" value="ECO:0007669"/>
    <property type="project" value="UniProtKB-SubCell"/>
</dbReference>
<evidence type="ECO:0000256" key="4">
    <source>
        <dbReference type="ARBA" id="ARBA00012496"/>
    </source>
</evidence>
<comment type="function">
    <text evidence="16">DNA-binding protein involved in single-strand DNA break repair, double-strand DNA break repair and base excision repair. Resolves abortive DNA ligation intermediates formed either at base excision sites, or when DNA ligases attempt to repair non-ligatable breaks induced by reactive oxygen species. Catalyzes the release of adenylate groups covalently linked to 5'-phosphate termini, resulting in the production of 5'-phosphate termini that can be efficiently rejoined. Likewise, catalyzes the release of 3'-linked guanosine (DNAppG) and inosine (DNAppI) from DNA, but has higher specific activity with 5'-linked adenosine (AppDNA).</text>
</comment>
<dbReference type="GO" id="GO:0003725">
    <property type="term" value="F:double-stranded RNA binding"/>
    <property type="evidence" value="ECO:0007669"/>
    <property type="project" value="TreeGrafter"/>
</dbReference>
<feature type="region of interest" description="Disordered" evidence="19">
    <location>
        <begin position="47"/>
        <end position="69"/>
    </location>
</feature>
<evidence type="ECO:0000256" key="9">
    <source>
        <dbReference type="ARBA" id="ARBA00022833"/>
    </source>
</evidence>
<keyword evidence="9" id="KW-0862">Zinc</keyword>
<protein>
    <recommendedName>
        <fullName evidence="17">Aprataxin-like protein</fullName>
        <ecNumber evidence="4">3.6.1.71</ecNumber>
        <ecNumber evidence="3">3.6.1.72</ecNumber>
    </recommendedName>
    <alternativeName>
        <fullName evidence="18">Hit family protein 3</fullName>
    </alternativeName>
</protein>
<feature type="domain" description="Aprataxin C2HE/C2H2/C2HC zinc finger" evidence="21">
    <location>
        <begin position="235"/>
        <end position="294"/>
    </location>
</feature>
<dbReference type="PANTHER" id="PTHR12486:SF4">
    <property type="entry name" value="APRATAXIN"/>
    <property type="match status" value="1"/>
</dbReference>
<feature type="compositionally biased region" description="Basic and acidic residues" evidence="19">
    <location>
        <begin position="1"/>
        <end position="11"/>
    </location>
</feature>